<dbReference type="PROSITE" id="PS51257">
    <property type="entry name" value="PROKAR_LIPOPROTEIN"/>
    <property type="match status" value="1"/>
</dbReference>
<evidence type="ECO:0000313" key="2">
    <source>
        <dbReference type="EMBL" id="GAA0614420.1"/>
    </source>
</evidence>
<dbReference type="Proteomes" id="UP001501352">
    <property type="component" value="Unassembled WGS sequence"/>
</dbReference>
<name>A0ABN1GM80_9CAUL</name>
<evidence type="ECO:0000313" key="3">
    <source>
        <dbReference type="Proteomes" id="UP001501352"/>
    </source>
</evidence>
<proteinExistence type="predicted"/>
<dbReference type="EMBL" id="BAAAGA010000001">
    <property type="protein sequence ID" value="GAA0614420.1"/>
    <property type="molecule type" value="Genomic_DNA"/>
</dbReference>
<feature type="signal peptide" evidence="1">
    <location>
        <begin position="1"/>
        <end position="19"/>
    </location>
</feature>
<sequence>MMRNLFPAIACSMAVLALAACGETNVDSASERPNDKGMNAEQLAARATTPQASMTPAEREQFRNHMKEMLDSTGGDRAEGHTQVGEDEVVAMQPLQVHDFTTQMTAGTPYLVFAVCDGDCKVVDISLLNSAGQVIKSDTDSGDFPVIDLTPETAGAYTVRITMTECTLAPCYAGARVYRKT</sequence>
<gene>
    <name evidence="2" type="ORF">GCM10009422_06760</name>
</gene>
<accession>A0ABN1GM80</accession>
<protein>
    <recommendedName>
        <fullName evidence="4">Lipoprotein</fullName>
    </recommendedName>
</protein>
<reference evidence="2 3" key="1">
    <citation type="journal article" date="2019" name="Int. J. Syst. Evol. Microbiol.">
        <title>The Global Catalogue of Microorganisms (GCM) 10K type strain sequencing project: providing services to taxonomists for standard genome sequencing and annotation.</title>
        <authorList>
            <consortium name="The Broad Institute Genomics Platform"/>
            <consortium name="The Broad Institute Genome Sequencing Center for Infectious Disease"/>
            <person name="Wu L."/>
            <person name="Ma J."/>
        </authorList>
    </citation>
    <scope>NUCLEOTIDE SEQUENCE [LARGE SCALE GENOMIC DNA]</scope>
    <source>
        <strain evidence="2 3">JCM 12928</strain>
    </source>
</reference>
<keyword evidence="1" id="KW-0732">Signal</keyword>
<evidence type="ECO:0000256" key="1">
    <source>
        <dbReference type="SAM" id="SignalP"/>
    </source>
</evidence>
<feature type="chain" id="PRO_5047355697" description="Lipoprotein" evidence="1">
    <location>
        <begin position="20"/>
        <end position="181"/>
    </location>
</feature>
<keyword evidence="3" id="KW-1185">Reference proteome</keyword>
<organism evidence="2 3">
    <name type="scientific">Brevundimonas kwangchunensis</name>
    <dbReference type="NCBI Taxonomy" id="322163"/>
    <lineage>
        <taxon>Bacteria</taxon>
        <taxon>Pseudomonadati</taxon>
        <taxon>Pseudomonadota</taxon>
        <taxon>Alphaproteobacteria</taxon>
        <taxon>Caulobacterales</taxon>
        <taxon>Caulobacteraceae</taxon>
        <taxon>Brevundimonas</taxon>
    </lineage>
</organism>
<dbReference type="RefSeq" id="WP_343790377.1">
    <property type="nucleotide sequence ID" value="NZ_BAAAGA010000001.1"/>
</dbReference>
<comment type="caution">
    <text evidence="2">The sequence shown here is derived from an EMBL/GenBank/DDBJ whole genome shotgun (WGS) entry which is preliminary data.</text>
</comment>
<evidence type="ECO:0008006" key="4">
    <source>
        <dbReference type="Google" id="ProtNLM"/>
    </source>
</evidence>